<dbReference type="AlphaFoldDB" id="A0A9D1KPP2"/>
<protein>
    <submittedName>
        <fullName evidence="2">Alpha/beta hydrolase fold domain-containing protein</fullName>
    </submittedName>
</protein>
<evidence type="ECO:0000259" key="1">
    <source>
        <dbReference type="Pfam" id="PF07859"/>
    </source>
</evidence>
<dbReference type="SUPFAM" id="SSF53474">
    <property type="entry name" value="alpha/beta-Hydrolases"/>
    <property type="match status" value="1"/>
</dbReference>
<feature type="domain" description="Alpha/beta hydrolase fold-3" evidence="1">
    <location>
        <begin position="55"/>
        <end position="86"/>
    </location>
</feature>
<evidence type="ECO:0000313" key="3">
    <source>
        <dbReference type="Proteomes" id="UP000886842"/>
    </source>
</evidence>
<name>A0A9D1KPP2_9ACTN</name>
<gene>
    <name evidence="2" type="ORF">IAA98_15950</name>
</gene>
<comment type="caution">
    <text evidence="2">The sequence shown here is derived from an EMBL/GenBank/DDBJ whole genome shotgun (WGS) entry which is preliminary data.</text>
</comment>
<feature type="non-terminal residue" evidence="2">
    <location>
        <position position="86"/>
    </location>
</feature>
<sequence>MREDYEKVRKLQRQLAALPAPRYRALDRVIVSDDGSHQIPVRVFQPKEGTREDLLLFFHGGGWVTGDIESYTPACATMADLTGCVV</sequence>
<dbReference type="Gene3D" id="3.40.50.1820">
    <property type="entry name" value="alpha/beta hydrolase"/>
    <property type="match status" value="1"/>
</dbReference>
<dbReference type="GO" id="GO:0016787">
    <property type="term" value="F:hydrolase activity"/>
    <property type="evidence" value="ECO:0007669"/>
    <property type="project" value="UniProtKB-KW"/>
</dbReference>
<organism evidence="2 3">
    <name type="scientific">Candidatus Avipropionibacterium avicola</name>
    <dbReference type="NCBI Taxonomy" id="2840701"/>
    <lineage>
        <taxon>Bacteria</taxon>
        <taxon>Bacillati</taxon>
        <taxon>Actinomycetota</taxon>
        <taxon>Actinomycetes</taxon>
        <taxon>Propionibacteriales</taxon>
        <taxon>Propionibacteriaceae</taxon>
        <taxon>Propionibacteriaceae incertae sedis</taxon>
        <taxon>Candidatus Avipropionibacterium</taxon>
    </lineage>
</organism>
<proteinExistence type="predicted"/>
<dbReference type="InterPro" id="IPR029058">
    <property type="entry name" value="AB_hydrolase_fold"/>
</dbReference>
<dbReference type="Pfam" id="PF07859">
    <property type="entry name" value="Abhydrolase_3"/>
    <property type="match status" value="1"/>
</dbReference>
<dbReference type="Proteomes" id="UP000886842">
    <property type="component" value="Unassembled WGS sequence"/>
</dbReference>
<reference evidence="2" key="2">
    <citation type="journal article" date="2021" name="PeerJ">
        <title>Extensive microbial diversity within the chicken gut microbiome revealed by metagenomics and culture.</title>
        <authorList>
            <person name="Gilroy R."/>
            <person name="Ravi A."/>
            <person name="Getino M."/>
            <person name="Pursley I."/>
            <person name="Horton D.L."/>
            <person name="Alikhan N.F."/>
            <person name="Baker D."/>
            <person name="Gharbi K."/>
            <person name="Hall N."/>
            <person name="Watson M."/>
            <person name="Adriaenssens E.M."/>
            <person name="Foster-Nyarko E."/>
            <person name="Jarju S."/>
            <person name="Secka A."/>
            <person name="Antonio M."/>
            <person name="Oren A."/>
            <person name="Chaudhuri R.R."/>
            <person name="La Ragione R."/>
            <person name="Hildebrand F."/>
            <person name="Pallen M.J."/>
        </authorList>
    </citation>
    <scope>NUCLEOTIDE SEQUENCE</scope>
    <source>
        <strain evidence="2">ChiGjej1B1-24693</strain>
    </source>
</reference>
<dbReference type="EMBL" id="DVLP01000456">
    <property type="protein sequence ID" value="HIT77072.1"/>
    <property type="molecule type" value="Genomic_DNA"/>
</dbReference>
<evidence type="ECO:0000313" key="2">
    <source>
        <dbReference type="EMBL" id="HIT77072.1"/>
    </source>
</evidence>
<keyword evidence="2" id="KW-0378">Hydrolase</keyword>
<accession>A0A9D1KPP2</accession>
<reference evidence="2" key="1">
    <citation type="submission" date="2020-10" db="EMBL/GenBank/DDBJ databases">
        <authorList>
            <person name="Gilroy R."/>
        </authorList>
    </citation>
    <scope>NUCLEOTIDE SEQUENCE</scope>
    <source>
        <strain evidence="2">ChiGjej1B1-24693</strain>
    </source>
</reference>
<dbReference type="InterPro" id="IPR013094">
    <property type="entry name" value="AB_hydrolase_3"/>
</dbReference>